<dbReference type="GO" id="GO:0016788">
    <property type="term" value="F:hydrolase activity, acting on ester bonds"/>
    <property type="evidence" value="ECO:0007669"/>
    <property type="project" value="InterPro"/>
</dbReference>
<evidence type="ECO:0000313" key="9">
    <source>
        <dbReference type="Proteomes" id="UP000315577"/>
    </source>
</evidence>
<sequence length="378" mass="40698">MHIQHHPLPCTSLGTERTLTSLHFGRRGARPKVYIQASLHADELPGMLVAHHLRGLLTALEDQGRLLGEVVLVPVANPIGLAQRIDHRPLGRFELATSENFNRHYPDLAEVAWQRVGAALGSDPDANVRRVREAVLAWLEEQRPGTELQGLRLQLLRLAADADVVLDLHCDFEAVLHLYSETACWPALEPLAAWLGAQTVLVADYGAGGQPFDEQLSGLWSQLRARLAAAGRHDVPLSQACASTTVELRGEADVDHALAAQDAQAIVRYLHHLGVTQGNGDEPPPALRCAATPLAGTELLRAPHPGVIVFVAPVGSRLAPGAHVADIVDPLSDQVTALTTQHGGVLYARARERYAWAGMEVAKVAGPQPIRRGPLLSA</sequence>
<dbReference type="Proteomes" id="UP000295536">
    <property type="component" value="Unassembled WGS sequence"/>
</dbReference>
<dbReference type="PANTHER" id="PTHR37326:SF1">
    <property type="entry name" value="BLL3975 PROTEIN"/>
    <property type="match status" value="1"/>
</dbReference>
<dbReference type="PANTHER" id="PTHR37326">
    <property type="entry name" value="BLL3975 PROTEIN"/>
    <property type="match status" value="1"/>
</dbReference>
<gene>
    <name evidence="6" type="ORF">EDC36_12224</name>
    <name evidence="7" type="ORF">Tigna_00131</name>
</gene>
<dbReference type="GO" id="GO:0046872">
    <property type="term" value="F:metal ion binding"/>
    <property type="evidence" value="ECO:0007669"/>
    <property type="project" value="UniProtKB-KW"/>
</dbReference>
<evidence type="ECO:0000256" key="4">
    <source>
        <dbReference type="ARBA" id="ARBA00022833"/>
    </source>
</evidence>
<keyword evidence="3" id="KW-0378">Hydrolase</keyword>
<dbReference type="EMBL" id="VJNC01000001">
    <property type="protein sequence ID" value="TSE24130.1"/>
    <property type="molecule type" value="Genomic_DNA"/>
</dbReference>
<accession>A0A4R3L709</accession>
<keyword evidence="4" id="KW-0862">Zinc</keyword>
<keyword evidence="2" id="KW-0479">Metal-binding</keyword>
<organism evidence="6 8">
    <name type="scientific">Tepidimonas ignava</name>
    <dbReference type="NCBI Taxonomy" id="114249"/>
    <lineage>
        <taxon>Bacteria</taxon>
        <taxon>Pseudomonadati</taxon>
        <taxon>Pseudomonadota</taxon>
        <taxon>Betaproteobacteria</taxon>
        <taxon>Burkholderiales</taxon>
        <taxon>Tepidimonas</taxon>
    </lineage>
</organism>
<evidence type="ECO:0000313" key="6">
    <source>
        <dbReference type="EMBL" id="TCS93994.1"/>
    </source>
</evidence>
<dbReference type="OrthoDB" id="527673at2"/>
<dbReference type="SUPFAM" id="SSF53187">
    <property type="entry name" value="Zn-dependent exopeptidases"/>
    <property type="match status" value="1"/>
</dbReference>
<comment type="caution">
    <text evidence="6">The sequence shown here is derived from an EMBL/GenBank/DDBJ whole genome shotgun (WGS) entry which is preliminary data.</text>
</comment>
<evidence type="ECO:0000313" key="7">
    <source>
        <dbReference type="EMBL" id="TSE24130.1"/>
    </source>
</evidence>
<evidence type="ECO:0000256" key="3">
    <source>
        <dbReference type="ARBA" id="ARBA00022801"/>
    </source>
</evidence>
<keyword evidence="9" id="KW-1185">Reference proteome</keyword>
<dbReference type="Proteomes" id="UP000315577">
    <property type="component" value="Unassembled WGS sequence"/>
</dbReference>
<evidence type="ECO:0000259" key="5">
    <source>
        <dbReference type="Pfam" id="PF24827"/>
    </source>
</evidence>
<protein>
    <submittedName>
        <fullName evidence="7">Succinylglutamate desuccinylase / Aspartoacylase family protein</fullName>
    </submittedName>
</protein>
<name>A0A4R3L709_9BURK</name>
<feature type="domain" description="Succinylglutamate desuccinylase/Aspartoacylase catalytic" evidence="5">
    <location>
        <begin position="31"/>
        <end position="107"/>
    </location>
</feature>
<dbReference type="InterPro" id="IPR053138">
    <property type="entry name" value="N-alpha-Ac-DABA_deacetylase"/>
</dbReference>
<dbReference type="AlphaFoldDB" id="A0A4R3L709"/>
<evidence type="ECO:0000313" key="8">
    <source>
        <dbReference type="Proteomes" id="UP000295536"/>
    </source>
</evidence>
<proteinExistence type="predicted"/>
<dbReference type="CDD" id="cd06250">
    <property type="entry name" value="M14_PaAOTO_like"/>
    <property type="match status" value="1"/>
</dbReference>
<dbReference type="Gene3D" id="3.40.630.10">
    <property type="entry name" value="Zn peptidases"/>
    <property type="match status" value="1"/>
</dbReference>
<reference evidence="7 9" key="2">
    <citation type="submission" date="2019-07" db="EMBL/GenBank/DDBJ databases">
        <title>Tepidimonas ignava SPS-1037 draft genome.</title>
        <authorList>
            <person name="Da Costa M.S."/>
            <person name="Froufe H.J.C."/>
            <person name="Egas C."/>
            <person name="Albuquerque L."/>
        </authorList>
    </citation>
    <scope>NUCLEOTIDE SEQUENCE [LARGE SCALE GENOMIC DNA]</scope>
    <source>
        <strain evidence="7 9">SPS-1037</strain>
    </source>
</reference>
<dbReference type="RefSeq" id="WP_132963656.1">
    <property type="nucleotide sequence ID" value="NZ_SMAH01000022.1"/>
</dbReference>
<reference evidence="6 8" key="1">
    <citation type="submission" date="2019-03" db="EMBL/GenBank/DDBJ databases">
        <title>Genomic Encyclopedia of Type Strains, Phase IV (KMG-IV): sequencing the most valuable type-strain genomes for metagenomic binning, comparative biology and taxonomic classification.</title>
        <authorList>
            <person name="Goeker M."/>
        </authorList>
    </citation>
    <scope>NUCLEOTIDE SEQUENCE [LARGE SCALE GENOMIC DNA]</scope>
    <source>
        <strain evidence="6 8">DSM 12034</strain>
    </source>
</reference>
<dbReference type="EMBL" id="SMAH01000022">
    <property type="protein sequence ID" value="TCS93994.1"/>
    <property type="molecule type" value="Genomic_DNA"/>
</dbReference>
<evidence type="ECO:0000256" key="1">
    <source>
        <dbReference type="ARBA" id="ARBA00001947"/>
    </source>
</evidence>
<evidence type="ECO:0000256" key="2">
    <source>
        <dbReference type="ARBA" id="ARBA00022723"/>
    </source>
</evidence>
<comment type="cofactor">
    <cofactor evidence="1">
        <name>Zn(2+)</name>
        <dbReference type="ChEBI" id="CHEBI:29105"/>
    </cofactor>
</comment>
<dbReference type="InterPro" id="IPR055438">
    <property type="entry name" value="AstE_AspA_cat"/>
</dbReference>
<dbReference type="Pfam" id="PF24827">
    <property type="entry name" value="AstE_AspA_cat"/>
    <property type="match status" value="1"/>
</dbReference>